<proteinExistence type="predicted"/>
<keyword evidence="2" id="KW-1185">Reference proteome</keyword>
<sequence length="219" mass="23170">MTESEPVMQPSRVLVAAAFLLAGVSNVVAASSVDISVVGTIIPSACTPTLSDAGTVDYGKISINDFPRLGEMVLPAATINLEVTCDAPTLMAVRSLDNRAGTAAVQSPSHDPLTVYGLGLASGGQKIGRYELKMNDVTADEQPRVVIESIDKETWFAADNATWQPRWLRTVSNGNIIPVAVTTLKTDLMLSTVLAPKDSLPGEEEIQIDGSATLDVIYL</sequence>
<protein>
    <submittedName>
        <fullName evidence="1">DUF1120 domain-containing protein</fullName>
    </submittedName>
</protein>
<gene>
    <name evidence="1" type="ORF">YA0849_16220</name>
</gene>
<organism evidence="1 2">
    <name type="scientific">Pseudomonas veronii</name>
    <dbReference type="NCBI Taxonomy" id="76761"/>
    <lineage>
        <taxon>Bacteria</taxon>
        <taxon>Pseudomonadati</taxon>
        <taxon>Pseudomonadota</taxon>
        <taxon>Gammaproteobacteria</taxon>
        <taxon>Pseudomonadales</taxon>
        <taxon>Pseudomonadaceae</taxon>
        <taxon>Pseudomonas</taxon>
    </lineage>
</organism>
<comment type="caution">
    <text evidence="1">The sequence shown here is derived from an EMBL/GenBank/DDBJ whole genome shotgun (WGS) entry which is preliminary data.</text>
</comment>
<reference evidence="1 2" key="1">
    <citation type="submission" date="2020-12" db="EMBL/GenBank/DDBJ databases">
        <title>Comparative genomic insights into the epidemiology and virulence of plant pathogenic Pseudomonads from Turkey.</title>
        <authorList>
            <person name="Dillon M."/>
            <person name="Ruiz-Bedoya T."/>
            <person name="Bendalovic-Torma C."/>
            <person name="Guttman K.M."/>
            <person name="Kwak H."/>
            <person name="Middleton M.A."/>
            <person name="Wang P.W."/>
            <person name="Horuz S."/>
            <person name="Aysan Y."/>
            <person name="Guttman D.S."/>
        </authorList>
    </citation>
    <scope>NUCLEOTIDE SEQUENCE [LARGE SCALE GENOMIC DNA]</scope>
    <source>
        <strain evidence="1 2">S4_EA_3a</strain>
    </source>
</reference>
<accession>A0ABS0VGC3</accession>
<dbReference type="Proteomes" id="UP000614123">
    <property type="component" value="Unassembled WGS sequence"/>
</dbReference>
<dbReference type="InterPro" id="IPR010546">
    <property type="entry name" value="DUF1120"/>
</dbReference>
<name>A0ABS0VGC3_PSEVE</name>
<dbReference type="EMBL" id="JAEILD010000080">
    <property type="protein sequence ID" value="MBI6650545.1"/>
    <property type="molecule type" value="Genomic_DNA"/>
</dbReference>
<evidence type="ECO:0000313" key="2">
    <source>
        <dbReference type="Proteomes" id="UP000614123"/>
    </source>
</evidence>
<evidence type="ECO:0000313" key="1">
    <source>
        <dbReference type="EMBL" id="MBI6650545.1"/>
    </source>
</evidence>
<dbReference type="Pfam" id="PF06551">
    <property type="entry name" value="DUF1120"/>
    <property type="match status" value="1"/>
</dbReference>